<dbReference type="Proteomes" id="UP001467674">
    <property type="component" value="Unassembled WGS sequence"/>
</dbReference>
<keyword evidence="1" id="KW-0472">Membrane</keyword>
<proteinExistence type="predicted"/>
<feature type="signal peptide" evidence="2">
    <location>
        <begin position="1"/>
        <end position="23"/>
    </location>
</feature>
<gene>
    <name evidence="3" type="ORF">ABQG71_13915</name>
    <name evidence="4" type="ORF">BACI348_40970</name>
</gene>
<evidence type="ECO:0000256" key="2">
    <source>
        <dbReference type="SAM" id="SignalP"/>
    </source>
</evidence>
<evidence type="ECO:0000313" key="5">
    <source>
        <dbReference type="Proteomes" id="UP000433089"/>
    </source>
</evidence>
<reference evidence="3 6" key="2">
    <citation type="submission" date="2024-06" db="EMBL/GenBank/DDBJ databases">
        <title>Construction of an artificial bacterial consortium using nitrogen cycle bacteria from Cuatro Cienegas Basin and a mangrove forest.</title>
        <authorList>
            <person name="Aguilera-Najera D."/>
            <person name="Marquez-Cianci L."/>
            <person name="Martinez-Perez E."/>
            <person name="Rosas-Barrera M."/>
            <person name="Rodriguez-Cruz U.E."/>
            <person name="Tapia-Lopez R."/>
            <person name="Eguiarte L.E."/>
            <person name="Souza-Saldivar V."/>
        </authorList>
    </citation>
    <scope>NUCLEOTIDE SEQUENCE [LARGE SCALE GENOMIC DNA]</scope>
    <source>
        <strain evidence="3 6">S14-15</strain>
    </source>
</reference>
<dbReference type="EMBL" id="JBEOME010000007">
    <property type="protein sequence ID" value="MER3122288.1"/>
    <property type="molecule type" value="Genomic_DNA"/>
</dbReference>
<keyword evidence="1" id="KW-1133">Transmembrane helix</keyword>
<evidence type="ECO:0000313" key="3">
    <source>
        <dbReference type="EMBL" id="MER3122288.1"/>
    </source>
</evidence>
<keyword evidence="2" id="KW-0732">Signal</keyword>
<evidence type="ECO:0000256" key="1">
    <source>
        <dbReference type="SAM" id="Phobius"/>
    </source>
</evidence>
<name>A0A5K1N6B1_BACAB</name>
<accession>A0A5K1N6B1</accession>
<dbReference type="Proteomes" id="UP000433089">
    <property type="component" value="Unassembled WGS sequence"/>
</dbReference>
<keyword evidence="6" id="KW-1185">Reference proteome</keyword>
<feature type="chain" id="PRO_5044621649" evidence="2">
    <location>
        <begin position="24"/>
        <end position="115"/>
    </location>
</feature>
<evidence type="ECO:0000313" key="4">
    <source>
        <dbReference type="EMBL" id="VXB54600.1"/>
    </source>
</evidence>
<protein>
    <submittedName>
        <fullName evidence="4">Uncharacterized protein</fullName>
    </submittedName>
</protein>
<dbReference type="RefSeq" id="WP_008343786.1">
    <property type="nucleotide sequence ID" value="NZ_AP014928.1"/>
</dbReference>
<sequence length="115" mass="13017">MKKNMLLKLAVLFIALASFHLFSMPHSVQVYHHAKVVADQESHEMKIVQTAGDEKKQKHVNAVFAAFTALLVIGSMAAGFARITYTDRFDRKKKHLLAVFYQSSNFRVARVNPTI</sequence>
<accession>A0A1K1TC42</accession>
<dbReference type="EMBL" id="CABWLH010000009">
    <property type="protein sequence ID" value="VXB54600.1"/>
    <property type="molecule type" value="Genomic_DNA"/>
</dbReference>
<accession>A0A653RLE4</accession>
<organism evidence="4 5">
    <name type="scientific">Bacillus altitudinis</name>
    <dbReference type="NCBI Taxonomy" id="293387"/>
    <lineage>
        <taxon>Bacteria</taxon>
        <taxon>Bacillati</taxon>
        <taxon>Bacillota</taxon>
        <taxon>Bacilli</taxon>
        <taxon>Bacillales</taxon>
        <taxon>Bacillaceae</taxon>
        <taxon>Bacillus</taxon>
    </lineage>
</organism>
<dbReference type="AlphaFoldDB" id="A0A5K1N6B1"/>
<evidence type="ECO:0000313" key="6">
    <source>
        <dbReference type="Proteomes" id="UP001467674"/>
    </source>
</evidence>
<reference evidence="4 5" key="1">
    <citation type="submission" date="2019-10" db="EMBL/GenBank/DDBJ databases">
        <authorList>
            <person name="Karimi E."/>
        </authorList>
    </citation>
    <scope>NUCLEOTIDE SEQUENCE [LARGE SCALE GENOMIC DNA]</scope>
    <source>
        <strain evidence="4">Bacillus sp. 348</strain>
    </source>
</reference>
<keyword evidence="1" id="KW-0812">Transmembrane</keyword>
<feature type="transmembrane region" description="Helical" evidence="1">
    <location>
        <begin position="62"/>
        <end position="85"/>
    </location>
</feature>